<dbReference type="AlphaFoldDB" id="A0AA38TFP7"/>
<gene>
    <name evidence="3" type="ORF">OSB04_005274</name>
</gene>
<dbReference type="InterPro" id="IPR036770">
    <property type="entry name" value="Ankyrin_rpt-contain_sf"/>
</dbReference>
<keyword evidence="4" id="KW-1185">Reference proteome</keyword>
<reference evidence="3" key="1">
    <citation type="submission" date="2023-03" db="EMBL/GenBank/DDBJ databases">
        <title>Chromosome-scale reference genome and RAD-based genetic map of yellow starthistle (Centaurea solstitialis) reveal putative structural variation and QTLs associated with invader traits.</title>
        <authorList>
            <person name="Reatini B."/>
            <person name="Cang F.A."/>
            <person name="Jiang Q."/>
            <person name="Mckibben M.T.W."/>
            <person name="Barker M.S."/>
            <person name="Rieseberg L.H."/>
            <person name="Dlugosch K.M."/>
        </authorList>
    </citation>
    <scope>NUCLEOTIDE SEQUENCE</scope>
    <source>
        <strain evidence="3">CAN-66</strain>
        <tissue evidence="3">Leaf</tissue>
    </source>
</reference>
<dbReference type="PANTHER" id="PTHR24177">
    <property type="entry name" value="CASKIN"/>
    <property type="match status" value="1"/>
</dbReference>
<feature type="transmembrane region" description="Helical" evidence="1">
    <location>
        <begin position="492"/>
        <end position="513"/>
    </location>
</feature>
<keyword evidence="1" id="KW-1133">Transmembrane helix</keyword>
<feature type="transmembrane region" description="Helical" evidence="1">
    <location>
        <begin position="533"/>
        <end position="557"/>
    </location>
</feature>
<feature type="domain" description="PGG" evidence="2">
    <location>
        <begin position="444"/>
        <end position="557"/>
    </location>
</feature>
<dbReference type="PANTHER" id="PTHR24177:SF301">
    <property type="entry name" value="ANKYRIN REPEAT-CONTAINING DOMAIN, PGG DOMAIN PROTEIN-RELATED"/>
    <property type="match status" value="1"/>
</dbReference>
<evidence type="ECO:0000313" key="4">
    <source>
        <dbReference type="Proteomes" id="UP001172457"/>
    </source>
</evidence>
<evidence type="ECO:0000259" key="2">
    <source>
        <dbReference type="Pfam" id="PF13962"/>
    </source>
</evidence>
<dbReference type="Pfam" id="PF12796">
    <property type="entry name" value="Ank_2"/>
    <property type="match status" value="1"/>
</dbReference>
<keyword evidence="1" id="KW-0812">Transmembrane</keyword>
<dbReference type="Gene3D" id="1.25.40.20">
    <property type="entry name" value="Ankyrin repeat-containing domain"/>
    <property type="match status" value="2"/>
</dbReference>
<dbReference type="GO" id="GO:0016020">
    <property type="term" value="C:membrane"/>
    <property type="evidence" value="ECO:0007669"/>
    <property type="project" value="TreeGrafter"/>
</dbReference>
<evidence type="ECO:0000313" key="3">
    <source>
        <dbReference type="EMBL" id="KAJ9560114.1"/>
    </source>
</evidence>
<protein>
    <recommendedName>
        <fullName evidence="2">PGG domain-containing protein</fullName>
    </recommendedName>
</protein>
<evidence type="ECO:0000256" key="1">
    <source>
        <dbReference type="SAM" id="Phobius"/>
    </source>
</evidence>
<organism evidence="3 4">
    <name type="scientific">Centaurea solstitialis</name>
    <name type="common">yellow star-thistle</name>
    <dbReference type="NCBI Taxonomy" id="347529"/>
    <lineage>
        <taxon>Eukaryota</taxon>
        <taxon>Viridiplantae</taxon>
        <taxon>Streptophyta</taxon>
        <taxon>Embryophyta</taxon>
        <taxon>Tracheophyta</taxon>
        <taxon>Spermatophyta</taxon>
        <taxon>Magnoliopsida</taxon>
        <taxon>eudicotyledons</taxon>
        <taxon>Gunneridae</taxon>
        <taxon>Pentapetalae</taxon>
        <taxon>asterids</taxon>
        <taxon>campanulids</taxon>
        <taxon>Asterales</taxon>
        <taxon>Asteraceae</taxon>
        <taxon>Carduoideae</taxon>
        <taxon>Cardueae</taxon>
        <taxon>Centaureinae</taxon>
        <taxon>Centaurea</taxon>
    </lineage>
</organism>
<dbReference type="SUPFAM" id="SSF48403">
    <property type="entry name" value="Ankyrin repeat"/>
    <property type="match status" value="1"/>
</dbReference>
<dbReference type="InterPro" id="IPR002110">
    <property type="entry name" value="Ankyrin_rpt"/>
</dbReference>
<feature type="transmembrane region" description="Helical" evidence="1">
    <location>
        <begin position="454"/>
        <end position="472"/>
    </location>
</feature>
<dbReference type="Pfam" id="PF13962">
    <property type="entry name" value="PGG"/>
    <property type="match status" value="1"/>
</dbReference>
<name>A0AA38TFP7_9ASTR</name>
<dbReference type="InterPro" id="IPR026961">
    <property type="entry name" value="PGG_dom"/>
</dbReference>
<dbReference type="SMART" id="SM00248">
    <property type="entry name" value="ANK"/>
    <property type="match status" value="5"/>
</dbReference>
<dbReference type="EMBL" id="JARYMX010000002">
    <property type="protein sequence ID" value="KAJ9560114.1"/>
    <property type="molecule type" value="Genomic_DNA"/>
</dbReference>
<dbReference type="Proteomes" id="UP001172457">
    <property type="component" value="Chromosome 2"/>
</dbReference>
<sequence>MSDTGSQPLTEMSGMINQPELLPDSLQEWISPYNHPRGDLDFQRRRRDYIDIFLPLYRASIVGDWEAVKNILDDNREFEDLLGYSITEDKETTLHIATLSQNVKLVEHLVDRMTDQQLALQNKQGFTALSFAAGFGNVGIAKVMVQRYPRLLKIRDEHDSLPIVMAALCGNPEMVAYLYDENKTLERDGLTYDDIHTLFWQCIKADLFVIAQSYVDSALEILNQNKEIGFPERDYARAVLYIFAGKTYAFKDKKSWKNPITWVTMRPSIKESVATKLLREIWKRVLERPIDEIDDILGGSYPFQTLFLAAEKGNTKFLVELIHGYSDLMWKTNDDQQNIFHIAVSHRHESIYNLVYEMGSFYNIVTRLTDKHGNNMLHLVGMKAKRNSNEDELGAAFQLQRELLWFKEVNSTIPSYSREENNNDGSTPLELFIKNHEEMVSKGEKWMKGTANQCMVVAALITTIVFSVAFTIPGGYDQNNGFPIFLRDAPFIMFVILDAISLILSSASILMFLSILTSRYTQDDFLVSLPKKLMIGLTTLFLSIITMMVAFAISFFVLYRNKFISVPIIISAIAIVPIFLYMKLQFPLLVDVYRSTYGSRYLFRPKKRVLFYRNPRF</sequence>
<accession>A0AA38TFP7</accession>
<comment type="caution">
    <text evidence="3">The sequence shown here is derived from an EMBL/GenBank/DDBJ whole genome shotgun (WGS) entry which is preliminary data.</text>
</comment>
<keyword evidence="1" id="KW-0472">Membrane</keyword>
<feature type="transmembrane region" description="Helical" evidence="1">
    <location>
        <begin position="563"/>
        <end position="582"/>
    </location>
</feature>
<proteinExistence type="predicted"/>